<dbReference type="SUPFAM" id="SSF52047">
    <property type="entry name" value="RNI-like"/>
    <property type="match status" value="1"/>
</dbReference>
<dbReference type="InterPro" id="IPR057207">
    <property type="entry name" value="FBXL15_LRR"/>
</dbReference>
<dbReference type="InterPro" id="IPR006553">
    <property type="entry name" value="Leu-rich_rpt_Cys-con_subtyp"/>
</dbReference>
<dbReference type="GO" id="GO:0005737">
    <property type="term" value="C:cytoplasm"/>
    <property type="evidence" value="ECO:0007669"/>
    <property type="project" value="TreeGrafter"/>
</dbReference>
<evidence type="ECO:0000259" key="5">
    <source>
        <dbReference type="Pfam" id="PF12937"/>
    </source>
</evidence>
<evidence type="ECO:0000256" key="3">
    <source>
        <dbReference type="ARBA" id="ARBA00022786"/>
    </source>
</evidence>
<protein>
    <submittedName>
        <fullName evidence="7">Uncharacterized protein</fullName>
    </submittedName>
</protein>
<feature type="region of interest" description="Disordered" evidence="4">
    <location>
        <begin position="650"/>
        <end position="673"/>
    </location>
</feature>
<dbReference type="Proteomes" id="UP000044602">
    <property type="component" value="Unassembled WGS sequence"/>
</dbReference>
<accession>A0A0G4L4X7</accession>
<dbReference type="InterPro" id="IPR036047">
    <property type="entry name" value="F-box-like_dom_sf"/>
</dbReference>
<reference evidence="7 8" key="1">
    <citation type="submission" date="2015-05" db="EMBL/GenBank/DDBJ databases">
        <authorList>
            <person name="Wang D.B."/>
            <person name="Wang M."/>
        </authorList>
    </citation>
    <scope>NUCLEOTIDE SEQUENCE [LARGE SCALE GENOMIC DNA]</scope>
    <source>
        <strain evidence="7">VL1</strain>
    </source>
</reference>
<evidence type="ECO:0000313" key="8">
    <source>
        <dbReference type="Proteomes" id="UP000044602"/>
    </source>
</evidence>
<evidence type="ECO:0000256" key="1">
    <source>
        <dbReference type="ARBA" id="ARBA00022614"/>
    </source>
</evidence>
<name>A0A0G4L4X7_VERLO</name>
<feature type="domain" description="F-box" evidence="5">
    <location>
        <begin position="146"/>
        <end position="189"/>
    </location>
</feature>
<evidence type="ECO:0000256" key="2">
    <source>
        <dbReference type="ARBA" id="ARBA00022737"/>
    </source>
</evidence>
<dbReference type="EMBL" id="CVQH01008113">
    <property type="protein sequence ID" value="CRK17054.1"/>
    <property type="molecule type" value="Genomic_DNA"/>
</dbReference>
<evidence type="ECO:0000259" key="6">
    <source>
        <dbReference type="Pfam" id="PF25372"/>
    </source>
</evidence>
<evidence type="ECO:0000256" key="4">
    <source>
        <dbReference type="SAM" id="MobiDB-lite"/>
    </source>
</evidence>
<dbReference type="SUPFAM" id="SSF81383">
    <property type="entry name" value="F-box domain"/>
    <property type="match status" value="1"/>
</dbReference>
<feature type="compositionally biased region" description="Polar residues" evidence="4">
    <location>
        <begin position="657"/>
        <end position="673"/>
    </location>
</feature>
<dbReference type="GO" id="GO:0019005">
    <property type="term" value="C:SCF ubiquitin ligase complex"/>
    <property type="evidence" value="ECO:0007669"/>
    <property type="project" value="UniProtKB-ARBA"/>
</dbReference>
<dbReference type="PANTHER" id="PTHR13382">
    <property type="entry name" value="MITOCHONDRIAL ATP SYNTHASE COUPLING FACTOR B"/>
    <property type="match status" value="1"/>
</dbReference>
<dbReference type="InterPro" id="IPR001810">
    <property type="entry name" value="F-box_dom"/>
</dbReference>
<dbReference type="InterPro" id="IPR050648">
    <property type="entry name" value="F-box_LRR-repeat"/>
</dbReference>
<gene>
    <name evidence="7" type="ORF">BN1708_011933</name>
</gene>
<keyword evidence="2" id="KW-0677">Repeat</keyword>
<dbReference type="InterPro" id="IPR032675">
    <property type="entry name" value="LRR_dom_sf"/>
</dbReference>
<keyword evidence="3" id="KW-0833">Ubl conjugation pathway</keyword>
<keyword evidence="8" id="KW-1185">Reference proteome</keyword>
<dbReference type="STRING" id="100787.A0A0G4L4X7"/>
<dbReference type="Gene3D" id="3.80.10.10">
    <property type="entry name" value="Ribonuclease Inhibitor"/>
    <property type="match status" value="3"/>
</dbReference>
<feature type="region of interest" description="Disordered" evidence="4">
    <location>
        <begin position="77"/>
        <end position="113"/>
    </location>
</feature>
<feature type="non-terminal residue" evidence="7">
    <location>
        <position position="1"/>
    </location>
</feature>
<dbReference type="Pfam" id="PF25372">
    <property type="entry name" value="DUF7885"/>
    <property type="match status" value="1"/>
</dbReference>
<feature type="compositionally biased region" description="Polar residues" evidence="4">
    <location>
        <begin position="709"/>
        <end position="718"/>
    </location>
</feature>
<dbReference type="SMART" id="SM00367">
    <property type="entry name" value="LRR_CC"/>
    <property type="match status" value="12"/>
</dbReference>
<dbReference type="PANTHER" id="PTHR13382:SF67">
    <property type="entry name" value="SCF E3 UBIQUITIN LIGASE COMPLEX F-BOX PROTEIN POF2"/>
    <property type="match status" value="1"/>
</dbReference>
<feature type="domain" description="F-box/LRR-repeat protein 15-like leucin rich repeat" evidence="6">
    <location>
        <begin position="281"/>
        <end position="518"/>
    </location>
</feature>
<keyword evidence="1" id="KW-0433">Leucine-rich repeat</keyword>
<feature type="region of interest" description="Disordered" evidence="4">
    <location>
        <begin position="701"/>
        <end position="757"/>
    </location>
</feature>
<dbReference type="Pfam" id="PF12937">
    <property type="entry name" value="F-box-like"/>
    <property type="match status" value="1"/>
</dbReference>
<proteinExistence type="predicted"/>
<dbReference type="AlphaFoldDB" id="A0A0G4L4X7"/>
<feature type="region of interest" description="Disordered" evidence="4">
    <location>
        <begin position="794"/>
        <end position="844"/>
    </location>
</feature>
<organism evidence="7 8">
    <name type="scientific">Verticillium longisporum</name>
    <name type="common">Verticillium dahliae var. longisporum</name>
    <dbReference type="NCBI Taxonomy" id="100787"/>
    <lineage>
        <taxon>Eukaryota</taxon>
        <taxon>Fungi</taxon>
        <taxon>Dikarya</taxon>
        <taxon>Ascomycota</taxon>
        <taxon>Pezizomycotina</taxon>
        <taxon>Sordariomycetes</taxon>
        <taxon>Hypocreomycetidae</taxon>
        <taxon>Glomerellales</taxon>
        <taxon>Plectosphaerellaceae</taxon>
        <taxon>Verticillium</taxon>
    </lineage>
</organism>
<dbReference type="FunFam" id="3.80.10.10:FF:000251">
    <property type="entry name" value="Ubiquitin ligase complex F-box protein GRR1"/>
    <property type="match status" value="1"/>
</dbReference>
<sequence length="844" mass="91887">AIPDDKYRFLDSPSPRLVWTPTAPNHPRPRHLLGALSSPGRPLFFGVRIARRVWVAFDCRHPILPIMRPSAPSLDMIAAQSSGSGGAPLHPEDSRSSSSTNSPAPADNEESDFFHGGNDSVSSLGVPNIEDMQVSDVDDECLTGIALLPNEIIISVFAKLNTTSDLFHCMLVSKRWAKNAVDLLWHRPACTNWRNHSSICQTLQLKNPFFAYRDFIKRLNLAASGLADKINDGSVIPLSVCSRIERLTLTNCRNLTDQGLVPLVENATALLALDVSGDENITDASIRTIAQYCKRLQGLNISGCRHITNESMIALAESCRYIKRLKLNECAQLQDVAIQAFAENCPNILEIDLHQCNQIQNEPITALVAKGQSLRELRLAGCDLIDDQAFLNLPLGKTYDHLRILDLTSCARLTDAAVSKIIEAAPRLRNLVLAKCRNITDVAVHAIAKLGKNLHYLHLGHCGHITDEAVKTLVAHCNRIRYIDLGCCTLLTDDSVVRLAQLPKLKRIGLVKCSSITDESVFALARANHRPRARRDAYGAVIGEEYYASSLERVHLSYCTNLTLKSIIKLLNYCPRLTHLSLTGVTAFLREEFSKFCRPPPSEFTEHQRGVFCVFSGAGVSRLRDYVNTDDEYASLREWPLRFQRSHAPSASRMADSHTSSQMRPNVGGSSTLLGIEGPYGEIDEQEREGTEEEEVLDADGNEVGADNQPPTMNAQNLVNGNAAAGVPPAPPSHPVPSANMPTPPPSYQVPPHNQANPATFQHIMNAVAHPRPSQPTAVIEYDSAGLRSASSSLPATMISPQGTNAGQSHSTGRQASPLGASTASLTSPHNHGSGSSSQTGPAP</sequence>
<evidence type="ECO:0000313" key="7">
    <source>
        <dbReference type="EMBL" id="CRK17054.1"/>
    </source>
</evidence>